<evidence type="ECO:0000313" key="3">
    <source>
        <dbReference type="Proteomes" id="UP000236291"/>
    </source>
</evidence>
<comment type="caution">
    <text evidence="2">The sequence shown here is derived from an EMBL/GenBank/DDBJ whole genome shotgun (WGS) entry which is preliminary data.</text>
</comment>
<dbReference type="EMBL" id="ASHM01103207">
    <property type="protein sequence ID" value="PNX67792.1"/>
    <property type="molecule type" value="Genomic_DNA"/>
</dbReference>
<dbReference type="InterPro" id="IPR026960">
    <property type="entry name" value="RVT-Znf"/>
</dbReference>
<organism evidence="2 3">
    <name type="scientific">Trifolium pratense</name>
    <name type="common">Red clover</name>
    <dbReference type="NCBI Taxonomy" id="57577"/>
    <lineage>
        <taxon>Eukaryota</taxon>
        <taxon>Viridiplantae</taxon>
        <taxon>Streptophyta</taxon>
        <taxon>Embryophyta</taxon>
        <taxon>Tracheophyta</taxon>
        <taxon>Spermatophyta</taxon>
        <taxon>Magnoliopsida</taxon>
        <taxon>eudicotyledons</taxon>
        <taxon>Gunneridae</taxon>
        <taxon>Pentapetalae</taxon>
        <taxon>rosids</taxon>
        <taxon>fabids</taxon>
        <taxon>Fabales</taxon>
        <taxon>Fabaceae</taxon>
        <taxon>Papilionoideae</taxon>
        <taxon>50 kb inversion clade</taxon>
        <taxon>NPAAA clade</taxon>
        <taxon>Hologalegina</taxon>
        <taxon>IRL clade</taxon>
        <taxon>Trifolieae</taxon>
        <taxon>Trifolium</taxon>
    </lineage>
</organism>
<sequence>MTNHKDHSSDRWLWRPDLEKSYTICGAYQLLTTQDVIILDPASGLIWHHPQVPLKVSIFAWRLLRDRLPTRANLVSRGILSPELHSCVSGCGAAESAQHLFISCNTFGFIWVLASSWIVSSLVHAQTLPHHFVQFTTSAGGFRARRSFMQLIWLAYVWVVWTERNHRLSRGSTTSLLHMLDKVK</sequence>
<feature type="non-terminal residue" evidence="2">
    <location>
        <position position="184"/>
    </location>
</feature>
<dbReference type="Pfam" id="PF13966">
    <property type="entry name" value="zf-RVT"/>
    <property type="match status" value="1"/>
</dbReference>
<dbReference type="Proteomes" id="UP000236291">
    <property type="component" value="Unassembled WGS sequence"/>
</dbReference>
<accession>A0A2K3KNG4</accession>
<gene>
    <name evidence="2" type="ORF">L195_g055818</name>
</gene>
<keyword evidence="2" id="KW-0346">Stress response</keyword>
<dbReference type="AlphaFoldDB" id="A0A2K3KNG4"/>
<feature type="domain" description="Reverse transcriptase zinc-binding" evidence="1">
    <location>
        <begin position="22"/>
        <end position="111"/>
    </location>
</feature>
<protein>
    <submittedName>
        <fullName evidence="2">Heat shock protein</fullName>
    </submittedName>
</protein>
<reference evidence="2 3" key="1">
    <citation type="journal article" date="2014" name="Am. J. Bot.">
        <title>Genome assembly and annotation for red clover (Trifolium pratense; Fabaceae).</title>
        <authorList>
            <person name="Istvanek J."/>
            <person name="Jaros M."/>
            <person name="Krenek A."/>
            <person name="Repkova J."/>
        </authorList>
    </citation>
    <scope>NUCLEOTIDE SEQUENCE [LARGE SCALE GENOMIC DNA]</scope>
    <source>
        <strain evidence="3">cv. Tatra</strain>
        <tissue evidence="2">Young leaves</tissue>
    </source>
</reference>
<proteinExistence type="predicted"/>
<evidence type="ECO:0000313" key="2">
    <source>
        <dbReference type="EMBL" id="PNX67792.1"/>
    </source>
</evidence>
<evidence type="ECO:0000259" key="1">
    <source>
        <dbReference type="Pfam" id="PF13966"/>
    </source>
</evidence>
<dbReference type="STRING" id="57577.A0A2K3KNG4"/>
<name>A0A2K3KNG4_TRIPR</name>
<reference evidence="2 3" key="2">
    <citation type="journal article" date="2017" name="Front. Plant Sci.">
        <title>Gene Classification and Mining of Molecular Markers Useful in Red Clover (Trifolium pratense) Breeding.</title>
        <authorList>
            <person name="Istvanek J."/>
            <person name="Dluhosova J."/>
            <person name="Dluhos P."/>
            <person name="Patkova L."/>
            <person name="Nedelnik J."/>
            <person name="Repkova J."/>
        </authorList>
    </citation>
    <scope>NUCLEOTIDE SEQUENCE [LARGE SCALE GENOMIC DNA]</scope>
    <source>
        <strain evidence="3">cv. Tatra</strain>
        <tissue evidence="2">Young leaves</tissue>
    </source>
</reference>
<dbReference type="PANTHER" id="PTHR36617">
    <property type="entry name" value="PROTEIN, PUTATIVE-RELATED"/>
    <property type="match status" value="1"/>
</dbReference>
<dbReference type="PANTHER" id="PTHR36617:SF5">
    <property type="entry name" value="OS05G0421675 PROTEIN"/>
    <property type="match status" value="1"/>
</dbReference>